<organism evidence="2">
    <name type="scientific">Tanacetum cinerariifolium</name>
    <name type="common">Dalmatian daisy</name>
    <name type="synonym">Chrysanthemum cinerariifolium</name>
    <dbReference type="NCBI Taxonomy" id="118510"/>
    <lineage>
        <taxon>Eukaryota</taxon>
        <taxon>Viridiplantae</taxon>
        <taxon>Streptophyta</taxon>
        <taxon>Embryophyta</taxon>
        <taxon>Tracheophyta</taxon>
        <taxon>Spermatophyta</taxon>
        <taxon>Magnoliopsida</taxon>
        <taxon>eudicotyledons</taxon>
        <taxon>Gunneridae</taxon>
        <taxon>Pentapetalae</taxon>
        <taxon>asterids</taxon>
        <taxon>campanulids</taxon>
        <taxon>Asterales</taxon>
        <taxon>Asteraceae</taxon>
        <taxon>Asteroideae</taxon>
        <taxon>Anthemideae</taxon>
        <taxon>Anthemidinae</taxon>
        <taxon>Tanacetum</taxon>
    </lineage>
</organism>
<feature type="compositionally biased region" description="Basic residues" evidence="1">
    <location>
        <begin position="50"/>
        <end position="60"/>
    </location>
</feature>
<evidence type="ECO:0000256" key="1">
    <source>
        <dbReference type="SAM" id="MobiDB-lite"/>
    </source>
</evidence>
<sequence>LKLDSNLSSSSSSVNGGWCMTGSVSLGEETSSSVGITTAESVGASAHPLPRTHPHRQRHL</sequence>
<feature type="non-terminal residue" evidence="2">
    <location>
        <position position="1"/>
    </location>
</feature>
<feature type="compositionally biased region" description="Polar residues" evidence="1">
    <location>
        <begin position="22"/>
        <end position="40"/>
    </location>
</feature>
<accession>A0A699W2Y1</accession>
<name>A0A699W2Y1_TANCI</name>
<comment type="caution">
    <text evidence="2">The sequence shown here is derived from an EMBL/GenBank/DDBJ whole genome shotgun (WGS) entry which is preliminary data.</text>
</comment>
<protein>
    <submittedName>
        <fullName evidence="2">Uncharacterized protein</fullName>
    </submittedName>
</protein>
<dbReference type="AlphaFoldDB" id="A0A699W2Y1"/>
<reference evidence="2" key="1">
    <citation type="journal article" date="2019" name="Sci. Rep.">
        <title>Draft genome of Tanacetum cinerariifolium, the natural source of mosquito coil.</title>
        <authorList>
            <person name="Yamashiro T."/>
            <person name="Shiraishi A."/>
            <person name="Satake H."/>
            <person name="Nakayama K."/>
        </authorList>
    </citation>
    <scope>NUCLEOTIDE SEQUENCE</scope>
</reference>
<feature type="region of interest" description="Disordered" evidence="1">
    <location>
        <begin position="1"/>
        <end position="60"/>
    </location>
</feature>
<gene>
    <name evidence="2" type="ORF">Tci_911220</name>
</gene>
<dbReference type="EMBL" id="BKCJ011513458">
    <property type="protein sequence ID" value="GFD39251.1"/>
    <property type="molecule type" value="Genomic_DNA"/>
</dbReference>
<evidence type="ECO:0000313" key="2">
    <source>
        <dbReference type="EMBL" id="GFD39251.1"/>
    </source>
</evidence>
<proteinExistence type="predicted"/>